<sequence>MSVYSDEESEVALPTPLHRSNYADDFVDGEDQPEFVANIPIRDPPPHAFRKVTGVDNYIDLTPTVSRPASAASFHQSSLSRPTPPPRSSSAQSSASSRPASAMSVSSSASRGLNVLMFLGSVRDGRICDRVAKFMLTAFNARNHHVTVIDPKDYNLGQVVQPIHFYKDPAQIPKQMVAINKQILEADAFVVVAAEYNSGISPALCSLMDNFPPSSYSHRPSAIVTYSTGQFGGIRAAMQLRQYLGDLLTVSVPNMIVIPKAHEHLSEVGVNNSPAGNNLKKDTDITLSQLEWYADAIKKQRALLGIPK</sequence>
<dbReference type="OrthoDB" id="68575at2759"/>
<dbReference type="GO" id="GO:0010181">
    <property type="term" value="F:FMN binding"/>
    <property type="evidence" value="ECO:0007669"/>
    <property type="project" value="TreeGrafter"/>
</dbReference>
<accession>A0A9X6RND2</accession>
<keyword evidence="4" id="KW-1185">Reference proteome</keyword>
<evidence type="ECO:0000313" key="4">
    <source>
        <dbReference type="Proteomes" id="UP000192578"/>
    </source>
</evidence>
<dbReference type="Gene3D" id="3.40.50.360">
    <property type="match status" value="1"/>
</dbReference>
<dbReference type="PANTHER" id="PTHR30543:SF21">
    <property type="entry name" value="NAD(P)H-DEPENDENT FMN REDUCTASE LOT6"/>
    <property type="match status" value="1"/>
</dbReference>
<comment type="caution">
    <text evidence="3">The sequence shown here is derived from an EMBL/GenBank/DDBJ whole genome shotgun (WGS) entry which is preliminary data.</text>
</comment>
<evidence type="ECO:0000256" key="1">
    <source>
        <dbReference type="SAM" id="MobiDB-lite"/>
    </source>
</evidence>
<protein>
    <recommendedName>
        <fullName evidence="2">POU-specific domain-containing protein</fullName>
    </recommendedName>
</protein>
<feature type="compositionally biased region" description="Acidic residues" evidence="1">
    <location>
        <begin position="1"/>
        <end position="10"/>
    </location>
</feature>
<feature type="region of interest" description="Disordered" evidence="1">
    <location>
        <begin position="70"/>
        <end position="104"/>
    </location>
</feature>
<dbReference type="Proteomes" id="UP000192578">
    <property type="component" value="Unassembled WGS sequence"/>
</dbReference>
<gene>
    <name evidence="3" type="ORF">BV898_17994</name>
</gene>
<dbReference type="PANTHER" id="PTHR30543">
    <property type="entry name" value="CHROMATE REDUCTASE"/>
    <property type="match status" value="1"/>
</dbReference>
<dbReference type="InterPro" id="IPR029039">
    <property type="entry name" value="Flavoprotein-like_sf"/>
</dbReference>
<dbReference type="InterPro" id="IPR005025">
    <property type="entry name" value="FMN_Rdtase-like_dom"/>
</dbReference>
<feature type="compositionally biased region" description="Low complexity" evidence="1">
    <location>
        <begin position="88"/>
        <end position="104"/>
    </location>
</feature>
<name>A0A9X6RND2_HYPEX</name>
<dbReference type="InterPro" id="IPR000327">
    <property type="entry name" value="POU_dom"/>
</dbReference>
<dbReference type="Pfam" id="PF03358">
    <property type="entry name" value="FMN_red"/>
    <property type="match status" value="1"/>
</dbReference>
<dbReference type="PROSITE" id="PS51179">
    <property type="entry name" value="POU_3"/>
    <property type="match status" value="1"/>
</dbReference>
<feature type="region of interest" description="Disordered" evidence="1">
    <location>
        <begin position="1"/>
        <end position="43"/>
    </location>
</feature>
<proteinExistence type="predicted"/>
<dbReference type="EMBL" id="MTYJ01000330">
    <property type="protein sequence ID" value="OWA53571.1"/>
    <property type="molecule type" value="Genomic_DNA"/>
</dbReference>
<dbReference type="GO" id="GO:0005829">
    <property type="term" value="C:cytosol"/>
    <property type="evidence" value="ECO:0007669"/>
    <property type="project" value="TreeGrafter"/>
</dbReference>
<dbReference type="SUPFAM" id="SSF52218">
    <property type="entry name" value="Flavoproteins"/>
    <property type="match status" value="1"/>
</dbReference>
<dbReference type="GO" id="GO:0003700">
    <property type="term" value="F:DNA-binding transcription factor activity"/>
    <property type="evidence" value="ECO:0007669"/>
    <property type="project" value="InterPro"/>
</dbReference>
<dbReference type="GO" id="GO:0016491">
    <property type="term" value="F:oxidoreductase activity"/>
    <property type="evidence" value="ECO:0007669"/>
    <property type="project" value="InterPro"/>
</dbReference>
<feature type="domain" description="POU-specific" evidence="2">
    <location>
        <begin position="282"/>
        <end position="308"/>
    </location>
</feature>
<evidence type="ECO:0000313" key="3">
    <source>
        <dbReference type="EMBL" id="OWA53571.1"/>
    </source>
</evidence>
<dbReference type="InterPro" id="IPR050712">
    <property type="entry name" value="NAD(P)H-dep_reductase"/>
</dbReference>
<evidence type="ECO:0000259" key="2">
    <source>
        <dbReference type="PROSITE" id="PS51179"/>
    </source>
</evidence>
<reference evidence="4" key="1">
    <citation type="submission" date="2017-01" db="EMBL/GenBank/DDBJ databases">
        <title>Comparative genomics of anhydrobiosis in the tardigrade Hypsibius dujardini.</title>
        <authorList>
            <person name="Yoshida Y."/>
            <person name="Koutsovoulos G."/>
            <person name="Laetsch D."/>
            <person name="Stevens L."/>
            <person name="Kumar S."/>
            <person name="Horikawa D."/>
            <person name="Ishino K."/>
            <person name="Komine S."/>
            <person name="Tomita M."/>
            <person name="Blaxter M."/>
            <person name="Arakawa K."/>
        </authorList>
    </citation>
    <scope>NUCLEOTIDE SEQUENCE [LARGE SCALE GENOMIC DNA]</scope>
    <source>
        <strain evidence="4">Z151</strain>
    </source>
</reference>
<dbReference type="AlphaFoldDB" id="A0A9X6RND2"/>
<organism evidence="3 4">
    <name type="scientific">Hypsibius exemplaris</name>
    <name type="common">Freshwater tardigrade</name>
    <dbReference type="NCBI Taxonomy" id="2072580"/>
    <lineage>
        <taxon>Eukaryota</taxon>
        <taxon>Metazoa</taxon>
        <taxon>Ecdysozoa</taxon>
        <taxon>Tardigrada</taxon>
        <taxon>Eutardigrada</taxon>
        <taxon>Parachela</taxon>
        <taxon>Hypsibioidea</taxon>
        <taxon>Hypsibiidae</taxon>
        <taxon>Hypsibius</taxon>
    </lineage>
</organism>